<feature type="compositionally biased region" description="Low complexity" evidence="1">
    <location>
        <begin position="219"/>
        <end position="229"/>
    </location>
</feature>
<keyword evidence="2" id="KW-1133">Transmembrane helix</keyword>
<feature type="compositionally biased region" description="Polar residues" evidence="1">
    <location>
        <begin position="130"/>
        <end position="162"/>
    </location>
</feature>
<keyword evidence="4" id="KW-1185">Reference proteome</keyword>
<gene>
    <name evidence="3" type="ORF">ElyMa_001962100</name>
</gene>
<comment type="caution">
    <text evidence="3">The sequence shown here is derived from an EMBL/GenBank/DDBJ whole genome shotgun (WGS) entry which is preliminary data.</text>
</comment>
<reference evidence="3 4" key="1">
    <citation type="journal article" date="2021" name="Elife">
        <title>Chloroplast acquisition without the gene transfer in kleptoplastic sea slugs, Plakobranchus ocellatus.</title>
        <authorList>
            <person name="Maeda T."/>
            <person name="Takahashi S."/>
            <person name="Yoshida T."/>
            <person name="Shimamura S."/>
            <person name="Takaki Y."/>
            <person name="Nagai Y."/>
            <person name="Toyoda A."/>
            <person name="Suzuki Y."/>
            <person name="Arimoto A."/>
            <person name="Ishii H."/>
            <person name="Satoh N."/>
            <person name="Nishiyama T."/>
            <person name="Hasebe M."/>
            <person name="Maruyama T."/>
            <person name="Minagawa J."/>
            <person name="Obokata J."/>
            <person name="Shigenobu S."/>
        </authorList>
    </citation>
    <scope>NUCLEOTIDE SEQUENCE [LARGE SCALE GENOMIC DNA]</scope>
</reference>
<feature type="region of interest" description="Disordered" evidence="1">
    <location>
        <begin position="79"/>
        <end position="162"/>
    </location>
</feature>
<dbReference type="Proteomes" id="UP000762676">
    <property type="component" value="Unassembled WGS sequence"/>
</dbReference>
<organism evidence="3 4">
    <name type="scientific">Elysia marginata</name>
    <dbReference type="NCBI Taxonomy" id="1093978"/>
    <lineage>
        <taxon>Eukaryota</taxon>
        <taxon>Metazoa</taxon>
        <taxon>Spiralia</taxon>
        <taxon>Lophotrochozoa</taxon>
        <taxon>Mollusca</taxon>
        <taxon>Gastropoda</taxon>
        <taxon>Heterobranchia</taxon>
        <taxon>Euthyneura</taxon>
        <taxon>Panpulmonata</taxon>
        <taxon>Sacoglossa</taxon>
        <taxon>Placobranchoidea</taxon>
        <taxon>Plakobranchidae</taxon>
        <taxon>Elysia</taxon>
    </lineage>
</organism>
<proteinExistence type="predicted"/>
<evidence type="ECO:0000256" key="2">
    <source>
        <dbReference type="SAM" id="Phobius"/>
    </source>
</evidence>
<keyword evidence="2" id="KW-0472">Membrane</keyword>
<evidence type="ECO:0000256" key="1">
    <source>
        <dbReference type="SAM" id="MobiDB-lite"/>
    </source>
</evidence>
<evidence type="ECO:0000313" key="4">
    <source>
        <dbReference type="Proteomes" id="UP000762676"/>
    </source>
</evidence>
<keyword evidence="2" id="KW-0812">Transmembrane</keyword>
<dbReference type="EMBL" id="BMAT01003997">
    <property type="protein sequence ID" value="GFR66094.1"/>
    <property type="molecule type" value="Genomic_DNA"/>
</dbReference>
<feature type="compositionally biased region" description="Low complexity" evidence="1">
    <location>
        <begin position="84"/>
        <end position="129"/>
    </location>
</feature>
<feature type="region of interest" description="Disordered" evidence="1">
    <location>
        <begin position="217"/>
        <end position="252"/>
    </location>
</feature>
<protein>
    <submittedName>
        <fullName evidence="3">Uncharacterized protein</fullName>
    </submittedName>
</protein>
<name>A0AAV4EZF2_9GAST</name>
<dbReference type="AlphaFoldDB" id="A0AAV4EZF2"/>
<sequence length="446" mass="48262">MWSGCYFNLTQTQSGVVYTVETSGLGLARFGAYLFSVLNTQTNNAVCFPLGIPATHSQSEQGDYNFDEYVATLESKQTCEEETTTSPTPTTTTTPATTTTATTATTTTPTASTIGTTTKTSATTSLPTSRGETTDTAGEMTNTEQTTSITQEDITQTNTEPTTSITQEDITQTNTEQTTSITREDITQTNTEPTTSTMREDITQANTGLATSITQEDFTQSNTEPTTNTRTEDTAVYTSSTRPPSCRPAVPMHTNVTFTTEEVEESVEKIVTHLSVKPETLSSVKRSKISAPDDRVSSATMGMGGVAFIGLVLGLVILSDVVKILSDIRLAWAILTKPHPRLAPIIEGHSTPHHQGYFPSSVRFPHTISAVSFTAFSPLYYTTTRMVNAESTFLTDYRCASLDTSPSGMLLNPLNILLMMVLGYDGGQCVGDEHVHQRQIKVFSLC</sequence>
<accession>A0AAV4EZF2</accession>
<feature type="transmembrane region" description="Helical" evidence="2">
    <location>
        <begin position="301"/>
        <end position="322"/>
    </location>
</feature>
<evidence type="ECO:0000313" key="3">
    <source>
        <dbReference type="EMBL" id="GFR66094.1"/>
    </source>
</evidence>